<proteinExistence type="predicted"/>
<evidence type="ECO:0000256" key="6">
    <source>
        <dbReference type="SAM" id="MobiDB-lite"/>
    </source>
</evidence>
<dbReference type="PANTHER" id="PTHR14003:SF19">
    <property type="entry name" value="YY2 TRANSCRIPTION FACTOR"/>
    <property type="match status" value="1"/>
</dbReference>
<accession>A0AAD7KEX2</accession>
<evidence type="ECO:0000256" key="2">
    <source>
        <dbReference type="ARBA" id="ARBA00022737"/>
    </source>
</evidence>
<gene>
    <name evidence="8" type="ORF">B0H16DRAFT_292729</name>
</gene>
<dbReference type="Gene3D" id="3.30.160.60">
    <property type="entry name" value="Classic Zinc Finger"/>
    <property type="match status" value="2"/>
</dbReference>
<evidence type="ECO:0000313" key="9">
    <source>
        <dbReference type="Proteomes" id="UP001215598"/>
    </source>
</evidence>
<evidence type="ECO:0000256" key="3">
    <source>
        <dbReference type="ARBA" id="ARBA00022771"/>
    </source>
</evidence>
<feature type="compositionally biased region" description="Low complexity" evidence="6">
    <location>
        <begin position="123"/>
        <end position="161"/>
    </location>
</feature>
<feature type="compositionally biased region" description="Low complexity" evidence="6">
    <location>
        <begin position="93"/>
        <end position="111"/>
    </location>
</feature>
<dbReference type="EMBL" id="JARKIB010000002">
    <property type="protein sequence ID" value="KAJ7784281.1"/>
    <property type="molecule type" value="Genomic_DNA"/>
</dbReference>
<dbReference type="InterPro" id="IPR013087">
    <property type="entry name" value="Znf_C2H2_type"/>
</dbReference>
<name>A0AAD7KEX2_9AGAR</name>
<dbReference type="GO" id="GO:0000978">
    <property type="term" value="F:RNA polymerase II cis-regulatory region sequence-specific DNA binding"/>
    <property type="evidence" value="ECO:0007669"/>
    <property type="project" value="TreeGrafter"/>
</dbReference>
<dbReference type="GO" id="GO:0000785">
    <property type="term" value="C:chromatin"/>
    <property type="evidence" value="ECO:0007669"/>
    <property type="project" value="TreeGrafter"/>
</dbReference>
<feature type="domain" description="C2H2-type" evidence="7">
    <location>
        <begin position="20"/>
        <end position="47"/>
    </location>
</feature>
<keyword evidence="1" id="KW-0479">Metal-binding</keyword>
<dbReference type="Pfam" id="PF00096">
    <property type="entry name" value="zf-C2H2"/>
    <property type="match status" value="2"/>
</dbReference>
<dbReference type="PANTHER" id="PTHR14003">
    <property type="entry name" value="TRANSCRIPTIONAL REPRESSOR PROTEIN YY"/>
    <property type="match status" value="1"/>
</dbReference>
<keyword evidence="2" id="KW-0677">Repeat</keyword>
<feature type="domain" description="C2H2-type" evidence="7">
    <location>
        <begin position="48"/>
        <end position="77"/>
    </location>
</feature>
<keyword evidence="4" id="KW-0862">Zinc</keyword>
<sequence length="291" mass="31909">MSRSSSADASASDPAKKRRYVCPDCDKAFSTSSHLGRHSRVHTGEKNYKCDFPGCETRCSRLDNLHAHQRVHLAPQPRAPKGSKKTRARKSDAATNSPASSSASSPSPTTPFGHLPLPPEIFSAPASRSSSVSAGNSPQPPMLRHLPPLSRSGPPRSDPSPFYQGPYSGLEDLFNEFSIPSSQRSRLRAEMPYSRPMPPPIVRGSPDESLDSFNSMLLQNATPMRGQGFYQPQPSTSSHAAYAQSAYPYATYRPQLHMPQYPPPRVPSSRTPSHTPSPPHDFPELHQLPQY</sequence>
<protein>
    <recommendedName>
        <fullName evidence="7">C2H2-type domain-containing protein</fullName>
    </recommendedName>
</protein>
<feature type="region of interest" description="Disordered" evidence="6">
    <location>
        <begin position="181"/>
        <end position="219"/>
    </location>
</feature>
<dbReference type="Proteomes" id="UP001215598">
    <property type="component" value="Unassembled WGS sequence"/>
</dbReference>
<dbReference type="SUPFAM" id="SSF57667">
    <property type="entry name" value="beta-beta-alpha zinc fingers"/>
    <property type="match status" value="1"/>
</dbReference>
<dbReference type="PROSITE" id="PS00028">
    <property type="entry name" value="ZINC_FINGER_C2H2_1"/>
    <property type="match status" value="2"/>
</dbReference>
<dbReference type="GO" id="GO:0031519">
    <property type="term" value="C:PcG protein complex"/>
    <property type="evidence" value="ECO:0007669"/>
    <property type="project" value="TreeGrafter"/>
</dbReference>
<dbReference type="SMART" id="SM00355">
    <property type="entry name" value="ZnF_C2H2"/>
    <property type="match status" value="2"/>
</dbReference>
<organism evidence="8 9">
    <name type="scientific">Mycena metata</name>
    <dbReference type="NCBI Taxonomy" id="1033252"/>
    <lineage>
        <taxon>Eukaryota</taxon>
        <taxon>Fungi</taxon>
        <taxon>Dikarya</taxon>
        <taxon>Basidiomycota</taxon>
        <taxon>Agaricomycotina</taxon>
        <taxon>Agaricomycetes</taxon>
        <taxon>Agaricomycetidae</taxon>
        <taxon>Agaricales</taxon>
        <taxon>Marasmiineae</taxon>
        <taxon>Mycenaceae</taxon>
        <taxon>Mycena</taxon>
    </lineage>
</organism>
<dbReference type="InterPro" id="IPR036236">
    <property type="entry name" value="Znf_C2H2_sf"/>
</dbReference>
<dbReference type="GO" id="GO:0005667">
    <property type="term" value="C:transcription regulator complex"/>
    <property type="evidence" value="ECO:0007669"/>
    <property type="project" value="TreeGrafter"/>
</dbReference>
<feature type="region of interest" description="Disordered" evidence="6">
    <location>
        <begin position="68"/>
        <end position="167"/>
    </location>
</feature>
<evidence type="ECO:0000256" key="5">
    <source>
        <dbReference type="PROSITE-ProRule" id="PRU00042"/>
    </source>
</evidence>
<evidence type="ECO:0000256" key="1">
    <source>
        <dbReference type="ARBA" id="ARBA00022723"/>
    </source>
</evidence>
<dbReference type="GO" id="GO:0000981">
    <property type="term" value="F:DNA-binding transcription factor activity, RNA polymerase II-specific"/>
    <property type="evidence" value="ECO:0007669"/>
    <property type="project" value="UniProtKB-ARBA"/>
</dbReference>
<reference evidence="8" key="1">
    <citation type="submission" date="2023-03" db="EMBL/GenBank/DDBJ databases">
        <title>Massive genome expansion in bonnet fungi (Mycena s.s.) driven by repeated elements and novel gene families across ecological guilds.</title>
        <authorList>
            <consortium name="Lawrence Berkeley National Laboratory"/>
            <person name="Harder C.B."/>
            <person name="Miyauchi S."/>
            <person name="Viragh M."/>
            <person name="Kuo A."/>
            <person name="Thoen E."/>
            <person name="Andreopoulos B."/>
            <person name="Lu D."/>
            <person name="Skrede I."/>
            <person name="Drula E."/>
            <person name="Henrissat B."/>
            <person name="Morin E."/>
            <person name="Kohler A."/>
            <person name="Barry K."/>
            <person name="LaButti K."/>
            <person name="Morin E."/>
            <person name="Salamov A."/>
            <person name="Lipzen A."/>
            <person name="Mereny Z."/>
            <person name="Hegedus B."/>
            <person name="Baldrian P."/>
            <person name="Stursova M."/>
            <person name="Weitz H."/>
            <person name="Taylor A."/>
            <person name="Grigoriev I.V."/>
            <person name="Nagy L.G."/>
            <person name="Martin F."/>
            <person name="Kauserud H."/>
        </authorList>
    </citation>
    <scope>NUCLEOTIDE SEQUENCE</scope>
    <source>
        <strain evidence="8">CBHHK182m</strain>
    </source>
</reference>
<dbReference type="GO" id="GO:0008270">
    <property type="term" value="F:zinc ion binding"/>
    <property type="evidence" value="ECO:0007669"/>
    <property type="project" value="UniProtKB-KW"/>
</dbReference>
<dbReference type="PROSITE" id="PS50157">
    <property type="entry name" value="ZINC_FINGER_C2H2_2"/>
    <property type="match status" value="2"/>
</dbReference>
<feature type="region of interest" description="Disordered" evidence="6">
    <location>
        <begin position="253"/>
        <end position="291"/>
    </location>
</feature>
<dbReference type="FunFam" id="3.30.160.60:FF:000072">
    <property type="entry name" value="zinc finger protein 143 isoform X1"/>
    <property type="match status" value="1"/>
</dbReference>
<evidence type="ECO:0000256" key="4">
    <source>
        <dbReference type="ARBA" id="ARBA00022833"/>
    </source>
</evidence>
<evidence type="ECO:0000259" key="7">
    <source>
        <dbReference type="PROSITE" id="PS50157"/>
    </source>
</evidence>
<comment type="caution">
    <text evidence="8">The sequence shown here is derived from an EMBL/GenBank/DDBJ whole genome shotgun (WGS) entry which is preliminary data.</text>
</comment>
<dbReference type="AlphaFoldDB" id="A0AAD7KEX2"/>
<evidence type="ECO:0000313" key="8">
    <source>
        <dbReference type="EMBL" id="KAJ7784281.1"/>
    </source>
</evidence>
<keyword evidence="9" id="KW-1185">Reference proteome</keyword>
<keyword evidence="3 5" id="KW-0863">Zinc-finger</keyword>